<evidence type="ECO:0000313" key="2">
    <source>
        <dbReference type="EMBL" id="CDW74512.1"/>
    </source>
</evidence>
<accession>A0A077ZY21</accession>
<evidence type="ECO:0008006" key="4">
    <source>
        <dbReference type="Google" id="ProtNLM"/>
    </source>
</evidence>
<name>A0A077ZY21_STYLE</name>
<keyword evidence="3" id="KW-1185">Reference proteome</keyword>
<evidence type="ECO:0000256" key="1">
    <source>
        <dbReference type="SAM" id="Phobius"/>
    </source>
</evidence>
<sequence length="309" mass="36321">MYIFLFFMRRFLYGFAINFFGSYPFIQVFMLCFSSLALLIFQYCYFPFDTKNQQFFEIYNETTILLVSELRTNLGWVIVGIIGINIFLNQLNLVVSVFLAIYILIKRILHKRMLKKLNDEKEKKNASYEMMNLDETKSLSQNISLDLQTAISTMDFDDGFIVNKPKIIEQQAKQKVMNLSQGRKFLQQIKNPMIPRPTKIADQIKLDPELVQGDIEMLKELNKSRKDNNNNIAVQNVGQFSNVDEIYDDFDNKHQDLLLTDFCNHATEDLSFQQEKQKSQLNLLKPIMYQNPKFIANNKILKIGRRLKQ</sequence>
<dbReference type="EMBL" id="CCKQ01003391">
    <property type="protein sequence ID" value="CDW74512.1"/>
    <property type="molecule type" value="Genomic_DNA"/>
</dbReference>
<protein>
    <recommendedName>
        <fullName evidence="4">Transmembrane protein</fullName>
    </recommendedName>
</protein>
<feature type="transmembrane region" description="Helical" evidence="1">
    <location>
        <begin position="12"/>
        <end position="41"/>
    </location>
</feature>
<keyword evidence="1" id="KW-0812">Transmembrane</keyword>
<proteinExistence type="predicted"/>
<organism evidence="2 3">
    <name type="scientific">Stylonychia lemnae</name>
    <name type="common">Ciliate</name>
    <dbReference type="NCBI Taxonomy" id="5949"/>
    <lineage>
        <taxon>Eukaryota</taxon>
        <taxon>Sar</taxon>
        <taxon>Alveolata</taxon>
        <taxon>Ciliophora</taxon>
        <taxon>Intramacronucleata</taxon>
        <taxon>Spirotrichea</taxon>
        <taxon>Stichotrichia</taxon>
        <taxon>Sporadotrichida</taxon>
        <taxon>Oxytrichidae</taxon>
        <taxon>Stylonychinae</taxon>
        <taxon>Stylonychia</taxon>
    </lineage>
</organism>
<feature type="transmembrane region" description="Helical" evidence="1">
    <location>
        <begin position="74"/>
        <end position="105"/>
    </location>
</feature>
<dbReference type="Proteomes" id="UP000039865">
    <property type="component" value="Unassembled WGS sequence"/>
</dbReference>
<keyword evidence="1" id="KW-1133">Transmembrane helix</keyword>
<gene>
    <name evidence="2" type="primary">Contig382.g423</name>
    <name evidence="2" type="ORF">STYLEM_3492</name>
</gene>
<dbReference type="InParanoid" id="A0A077ZY21"/>
<evidence type="ECO:0000313" key="3">
    <source>
        <dbReference type="Proteomes" id="UP000039865"/>
    </source>
</evidence>
<dbReference type="AlphaFoldDB" id="A0A077ZY21"/>
<keyword evidence="1" id="KW-0472">Membrane</keyword>
<reference evidence="2 3" key="1">
    <citation type="submission" date="2014-06" db="EMBL/GenBank/DDBJ databases">
        <authorList>
            <person name="Swart Estienne"/>
        </authorList>
    </citation>
    <scope>NUCLEOTIDE SEQUENCE [LARGE SCALE GENOMIC DNA]</scope>
    <source>
        <strain evidence="2 3">130c</strain>
    </source>
</reference>